<dbReference type="PROSITE" id="PS51374">
    <property type="entry name" value="NDPK_LIKE"/>
    <property type="match status" value="1"/>
</dbReference>
<keyword evidence="10" id="KW-0460">Magnesium</keyword>
<keyword evidence="9 14" id="KW-0067">ATP-binding</keyword>
<evidence type="ECO:0000256" key="3">
    <source>
        <dbReference type="ARBA" id="ARBA00012966"/>
    </source>
</evidence>
<keyword evidence="6" id="KW-0479">Metal-binding</keyword>
<comment type="similarity">
    <text evidence="2 12 13">Belongs to the NDK family.</text>
</comment>
<dbReference type="Gene3D" id="3.30.70.141">
    <property type="entry name" value="Nucleoside diphosphate kinase-like domain"/>
    <property type="match status" value="1"/>
</dbReference>
<dbReference type="AlphaFoldDB" id="A0A7X8C3R6"/>
<evidence type="ECO:0000256" key="1">
    <source>
        <dbReference type="ARBA" id="ARBA00001946"/>
    </source>
</evidence>
<dbReference type="PROSITE" id="PS00469">
    <property type="entry name" value="NDPK"/>
    <property type="match status" value="1"/>
</dbReference>
<keyword evidence="8 14" id="KW-0418">Kinase</keyword>
<dbReference type="GO" id="GO:0046872">
    <property type="term" value="F:metal ion binding"/>
    <property type="evidence" value="ECO:0007669"/>
    <property type="project" value="UniProtKB-KW"/>
</dbReference>
<dbReference type="GO" id="GO:0006183">
    <property type="term" value="P:GTP biosynthetic process"/>
    <property type="evidence" value="ECO:0007669"/>
    <property type="project" value="InterPro"/>
</dbReference>
<evidence type="ECO:0000256" key="9">
    <source>
        <dbReference type="ARBA" id="ARBA00022840"/>
    </source>
</evidence>
<evidence type="ECO:0000259" key="15">
    <source>
        <dbReference type="SMART" id="SM00562"/>
    </source>
</evidence>
<feature type="binding site" evidence="12">
    <location>
        <position position="10"/>
    </location>
    <ligand>
        <name>ATP</name>
        <dbReference type="ChEBI" id="CHEBI:30616"/>
    </ligand>
</feature>
<comment type="caution">
    <text evidence="16">The sequence shown here is derived from an EMBL/GenBank/DDBJ whole genome shotgun (WGS) entry which is preliminary data.</text>
</comment>
<dbReference type="Pfam" id="PF00334">
    <property type="entry name" value="NDK"/>
    <property type="match status" value="1"/>
</dbReference>
<dbReference type="FunFam" id="3.30.70.141:FF:000003">
    <property type="entry name" value="Nucleoside diphosphate kinase"/>
    <property type="match status" value="1"/>
</dbReference>
<dbReference type="EC" id="2.7.4.6" evidence="3 14"/>
<evidence type="ECO:0000256" key="2">
    <source>
        <dbReference type="ARBA" id="ARBA00008142"/>
    </source>
</evidence>
<gene>
    <name evidence="16" type="primary">ndk</name>
    <name evidence="16" type="ORF">GX355_05555</name>
</gene>
<dbReference type="GO" id="GO:0005524">
    <property type="term" value="F:ATP binding"/>
    <property type="evidence" value="ECO:0007669"/>
    <property type="project" value="UniProtKB-KW"/>
</dbReference>
<dbReference type="SMART" id="SM00562">
    <property type="entry name" value="NDK"/>
    <property type="match status" value="1"/>
</dbReference>
<feature type="domain" description="Nucleoside diphosphate kinase-like" evidence="15">
    <location>
        <begin position="2"/>
        <end position="133"/>
    </location>
</feature>
<dbReference type="NCBIfam" id="NF001908">
    <property type="entry name" value="PRK00668.1"/>
    <property type="match status" value="1"/>
</dbReference>
<dbReference type="GO" id="GO:0006228">
    <property type="term" value="P:UTP biosynthetic process"/>
    <property type="evidence" value="ECO:0007669"/>
    <property type="project" value="InterPro"/>
</dbReference>
<dbReference type="GO" id="GO:0006241">
    <property type="term" value="P:CTP biosynthetic process"/>
    <property type="evidence" value="ECO:0007669"/>
    <property type="project" value="InterPro"/>
</dbReference>
<feature type="binding site" evidence="12">
    <location>
        <position position="86"/>
    </location>
    <ligand>
        <name>ATP</name>
        <dbReference type="ChEBI" id="CHEBI:30616"/>
    </ligand>
</feature>
<dbReference type="EMBL" id="JAAYSM010000173">
    <property type="protein sequence ID" value="NLJ18308.1"/>
    <property type="molecule type" value="Genomic_DNA"/>
</dbReference>
<dbReference type="InterPro" id="IPR036850">
    <property type="entry name" value="NDK-like_dom_sf"/>
</dbReference>
<dbReference type="GO" id="GO:0004550">
    <property type="term" value="F:nucleoside diphosphate kinase activity"/>
    <property type="evidence" value="ECO:0007669"/>
    <property type="project" value="UniProtKB-EC"/>
</dbReference>
<dbReference type="RefSeq" id="WP_276647947.1">
    <property type="nucleotide sequence ID" value="NZ_JAAYSM010000173.1"/>
</dbReference>
<protein>
    <recommendedName>
        <fullName evidence="4 14">Nucleoside diphosphate kinase</fullName>
        <ecNumber evidence="3 14">2.7.4.6</ecNumber>
    </recommendedName>
</protein>
<keyword evidence="7 14" id="KW-0547">Nucleotide-binding</keyword>
<evidence type="ECO:0000256" key="11">
    <source>
        <dbReference type="ARBA" id="ARBA00023080"/>
    </source>
</evidence>
<dbReference type="SUPFAM" id="SSF54919">
    <property type="entry name" value="Nucleoside diphosphate kinase, NDK"/>
    <property type="match status" value="1"/>
</dbReference>
<evidence type="ECO:0000256" key="12">
    <source>
        <dbReference type="PROSITE-ProRule" id="PRU00706"/>
    </source>
</evidence>
<evidence type="ECO:0000256" key="4">
    <source>
        <dbReference type="ARBA" id="ARBA00017632"/>
    </source>
</evidence>
<keyword evidence="5 14" id="KW-0808">Transferase</keyword>
<evidence type="ECO:0000313" key="17">
    <source>
        <dbReference type="Proteomes" id="UP000541058"/>
    </source>
</evidence>
<evidence type="ECO:0000313" key="16">
    <source>
        <dbReference type="EMBL" id="NLJ18308.1"/>
    </source>
</evidence>
<evidence type="ECO:0000256" key="7">
    <source>
        <dbReference type="ARBA" id="ARBA00022741"/>
    </source>
</evidence>
<dbReference type="InterPro" id="IPR023005">
    <property type="entry name" value="Nucleoside_diP_kinase_AS"/>
</dbReference>
<reference evidence="16 17" key="1">
    <citation type="journal article" date="2020" name="Biotechnol. Biofuels">
        <title>New insights from the biogas microbiome by comprehensive genome-resolved metagenomics of nearly 1600 species originating from multiple anaerobic digesters.</title>
        <authorList>
            <person name="Campanaro S."/>
            <person name="Treu L."/>
            <person name="Rodriguez-R L.M."/>
            <person name="Kovalovszki A."/>
            <person name="Ziels R.M."/>
            <person name="Maus I."/>
            <person name="Zhu X."/>
            <person name="Kougias P.G."/>
            <person name="Basile A."/>
            <person name="Luo G."/>
            <person name="Schluter A."/>
            <person name="Konstantinidis K.T."/>
            <person name="Angelidaki I."/>
        </authorList>
    </citation>
    <scope>NUCLEOTIDE SEQUENCE [LARGE SCALE GENOMIC DNA]</scope>
    <source>
        <strain evidence="16">AS23ysBPME_34</strain>
    </source>
</reference>
<feature type="binding site" evidence="12">
    <location>
        <position position="92"/>
    </location>
    <ligand>
        <name>ATP</name>
        <dbReference type="ChEBI" id="CHEBI:30616"/>
    </ligand>
</feature>
<dbReference type="Proteomes" id="UP000541058">
    <property type="component" value="Unassembled WGS sequence"/>
</dbReference>
<comment type="cofactor">
    <cofactor evidence="1">
        <name>Mg(2+)</name>
        <dbReference type="ChEBI" id="CHEBI:18420"/>
    </cofactor>
</comment>
<dbReference type="InterPro" id="IPR034907">
    <property type="entry name" value="NDK-like_dom"/>
</dbReference>
<sequence length="133" mass="14959">MSQQTYIMLKPDCLKRGLMGEVISRIEKKGYRIVQAKLMTLDAPIIAEHYAHLIDKPFYPKLEQFMLSGPVFGMVVEGEEVIQGMRAMMGPTNVFEAAPGTIRGDYATDVTYNLIHGSDSPETAKVEINRFFN</sequence>
<evidence type="ECO:0000256" key="13">
    <source>
        <dbReference type="RuleBase" id="RU004011"/>
    </source>
</evidence>
<dbReference type="InterPro" id="IPR001564">
    <property type="entry name" value="Nucleoside_diP_kinase"/>
</dbReference>
<evidence type="ECO:0000256" key="8">
    <source>
        <dbReference type="ARBA" id="ARBA00022777"/>
    </source>
</evidence>
<feature type="active site" description="Pros-phosphohistidine intermediate" evidence="12">
    <location>
        <position position="116"/>
    </location>
</feature>
<dbReference type="PRINTS" id="PR01243">
    <property type="entry name" value="NUCDPKINASE"/>
</dbReference>
<comment type="catalytic activity">
    <reaction evidence="14">
        <text>a 2'-deoxyribonucleoside 5'-diphosphate + ATP = a 2'-deoxyribonucleoside 5'-triphosphate + ADP</text>
        <dbReference type="Rhea" id="RHEA:44640"/>
        <dbReference type="ChEBI" id="CHEBI:30616"/>
        <dbReference type="ChEBI" id="CHEBI:61560"/>
        <dbReference type="ChEBI" id="CHEBI:73316"/>
        <dbReference type="ChEBI" id="CHEBI:456216"/>
        <dbReference type="EC" id="2.7.4.6"/>
    </reaction>
</comment>
<evidence type="ECO:0000256" key="14">
    <source>
        <dbReference type="RuleBase" id="RU004013"/>
    </source>
</evidence>
<organism evidence="16 17">
    <name type="scientific">Globicatella sulfidifaciens</name>
    <dbReference type="NCBI Taxonomy" id="136093"/>
    <lineage>
        <taxon>Bacteria</taxon>
        <taxon>Bacillati</taxon>
        <taxon>Bacillota</taxon>
        <taxon>Bacilli</taxon>
        <taxon>Lactobacillales</taxon>
        <taxon>Aerococcaceae</taxon>
        <taxon>Globicatella</taxon>
    </lineage>
</organism>
<name>A0A7X8C3R6_9LACT</name>
<feature type="binding site" evidence="12">
    <location>
        <position position="113"/>
    </location>
    <ligand>
        <name>ATP</name>
        <dbReference type="ChEBI" id="CHEBI:30616"/>
    </ligand>
</feature>
<evidence type="ECO:0000256" key="5">
    <source>
        <dbReference type="ARBA" id="ARBA00022679"/>
    </source>
</evidence>
<evidence type="ECO:0000256" key="10">
    <source>
        <dbReference type="ARBA" id="ARBA00022842"/>
    </source>
</evidence>
<keyword evidence="11" id="KW-0546">Nucleotide metabolism</keyword>
<feature type="binding site" evidence="12">
    <location>
        <position position="58"/>
    </location>
    <ligand>
        <name>ATP</name>
        <dbReference type="ChEBI" id="CHEBI:30616"/>
    </ligand>
</feature>
<accession>A0A7X8C3R6</accession>
<dbReference type="PANTHER" id="PTHR11349">
    <property type="entry name" value="NUCLEOSIDE DIPHOSPHATE KINASE"/>
    <property type="match status" value="1"/>
</dbReference>
<feature type="binding site" evidence="12">
    <location>
        <position position="103"/>
    </location>
    <ligand>
        <name>ATP</name>
        <dbReference type="ChEBI" id="CHEBI:30616"/>
    </ligand>
</feature>
<dbReference type="CDD" id="cd04413">
    <property type="entry name" value="NDPk_I"/>
    <property type="match status" value="1"/>
</dbReference>
<evidence type="ECO:0000256" key="6">
    <source>
        <dbReference type="ARBA" id="ARBA00022723"/>
    </source>
</evidence>
<proteinExistence type="inferred from homology"/>